<dbReference type="InterPro" id="IPR036770">
    <property type="entry name" value="Ankyrin_rpt-contain_sf"/>
</dbReference>
<name>A0ABX3DAR3_9VIBR</name>
<protein>
    <recommendedName>
        <fullName evidence="4">Ankyrin repeat domain-containing protein</fullName>
    </recommendedName>
</protein>
<feature type="repeat" description="ANK" evidence="1">
    <location>
        <begin position="96"/>
        <end position="128"/>
    </location>
</feature>
<organism evidence="2 3">
    <name type="scientific">Vibrio rotiferianus</name>
    <dbReference type="NCBI Taxonomy" id="190895"/>
    <lineage>
        <taxon>Bacteria</taxon>
        <taxon>Pseudomonadati</taxon>
        <taxon>Pseudomonadota</taxon>
        <taxon>Gammaproteobacteria</taxon>
        <taxon>Vibrionales</taxon>
        <taxon>Vibrionaceae</taxon>
        <taxon>Vibrio</taxon>
    </lineage>
</organism>
<evidence type="ECO:0000313" key="3">
    <source>
        <dbReference type="Proteomes" id="UP000180133"/>
    </source>
</evidence>
<evidence type="ECO:0000256" key="1">
    <source>
        <dbReference type="PROSITE-ProRule" id="PRU00023"/>
    </source>
</evidence>
<gene>
    <name evidence="2" type="ORF">BI375_15885</name>
</gene>
<dbReference type="InterPro" id="IPR002110">
    <property type="entry name" value="Ankyrin_rpt"/>
</dbReference>
<keyword evidence="3" id="KW-1185">Reference proteome</keyword>
<accession>A0ABX3DAR3</accession>
<dbReference type="SUPFAM" id="SSF48403">
    <property type="entry name" value="Ankyrin repeat"/>
    <property type="match status" value="1"/>
</dbReference>
<dbReference type="Proteomes" id="UP000180133">
    <property type="component" value="Unassembled WGS sequence"/>
</dbReference>
<dbReference type="EMBL" id="MKFT01000005">
    <property type="protein sequence ID" value="OHY94582.1"/>
    <property type="molecule type" value="Genomic_DNA"/>
</dbReference>
<dbReference type="PROSITE" id="PS50088">
    <property type="entry name" value="ANK_REPEAT"/>
    <property type="match status" value="1"/>
</dbReference>
<proteinExistence type="predicted"/>
<sequence>MKKVIAVIACSVLLLFSLRPTEDTLMECALGSEIKIFSATNCMSYFNLFGVSDDLNTHLNETYNLSSVLNSPTEYKFFFAEKLIDGGYNINEEVGSSGLPIHSAIINNDTQTLKWLLHRGANPSTVDSISNMNAYEFIEFMQHKNSTPEREEMRKILQDAYLS</sequence>
<comment type="caution">
    <text evidence="2">The sequence shown here is derived from an EMBL/GenBank/DDBJ whole genome shotgun (WGS) entry which is preliminary data.</text>
</comment>
<dbReference type="RefSeq" id="WP_047476894.1">
    <property type="nucleotide sequence ID" value="NZ_CAJDZO010000003.1"/>
</dbReference>
<evidence type="ECO:0008006" key="4">
    <source>
        <dbReference type="Google" id="ProtNLM"/>
    </source>
</evidence>
<evidence type="ECO:0000313" key="2">
    <source>
        <dbReference type="EMBL" id="OHY94582.1"/>
    </source>
</evidence>
<reference evidence="2 3" key="1">
    <citation type="submission" date="2016-09" db="EMBL/GenBank/DDBJ databases">
        <title>Isolation, identification and antibiotic sensitivity analysis of bacterial pathogen from juvenile Hippocampus erectus with tail-rotted disease.</title>
        <authorList>
            <person name="Yang Q."/>
        </authorList>
    </citation>
    <scope>NUCLEOTIDE SEQUENCE [LARGE SCALE GENOMIC DNA]</scope>
    <source>
        <strain evidence="2 3">HM-10</strain>
    </source>
</reference>
<keyword evidence="1" id="KW-0040">ANK repeat</keyword>
<dbReference type="Gene3D" id="1.25.40.20">
    <property type="entry name" value="Ankyrin repeat-containing domain"/>
    <property type="match status" value="1"/>
</dbReference>